<organism evidence="2 3">
    <name type="scientific">Nocardioides bruguierae</name>
    <dbReference type="NCBI Taxonomy" id="2945102"/>
    <lineage>
        <taxon>Bacteria</taxon>
        <taxon>Bacillati</taxon>
        <taxon>Actinomycetota</taxon>
        <taxon>Actinomycetes</taxon>
        <taxon>Propionibacteriales</taxon>
        <taxon>Nocardioidaceae</taxon>
        <taxon>Nocardioides</taxon>
    </lineage>
</organism>
<accession>A0A9X2IHB5</accession>
<evidence type="ECO:0000313" key="3">
    <source>
        <dbReference type="Proteomes" id="UP001139485"/>
    </source>
</evidence>
<evidence type="ECO:0000313" key="2">
    <source>
        <dbReference type="EMBL" id="MCM0622868.1"/>
    </source>
</evidence>
<keyword evidence="1" id="KW-0812">Transmembrane</keyword>
<dbReference type="EMBL" id="JAMOIL010000057">
    <property type="protein sequence ID" value="MCM0622868.1"/>
    <property type="molecule type" value="Genomic_DNA"/>
</dbReference>
<name>A0A9X2IHB5_9ACTN</name>
<protein>
    <submittedName>
        <fullName evidence="2">Uncharacterized protein</fullName>
    </submittedName>
</protein>
<feature type="transmembrane region" description="Helical" evidence="1">
    <location>
        <begin position="5"/>
        <end position="22"/>
    </location>
</feature>
<feature type="transmembrane region" description="Helical" evidence="1">
    <location>
        <begin position="28"/>
        <end position="47"/>
    </location>
</feature>
<sequence>MRRDILVSNLIAGGLGLSVLLVTQEWPLLTIGVLYVIAMSVFLARAYRRESATTRREALTWATPWAVNAAIWVPLFVTDFGNGPGPGFGPNVLAVVYGLLIAGILYVAWQALALFLRVTVRTGRSTTTDADAA</sequence>
<dbReference type="Proteomes" id="UP001139485">
    <property type="component" value="Unassembled WGS sequence"/>
</dbReference>
<proteinExistence type="predicted"/>
<keyword evidence="1" id="KW-1133">Transmembrane helix</keyword>
<feature type="transmembrane region" description="Helical" evidence="1">
    <location>
        <begin position="92"/>
        <end position="116"/>
    </location>
</feature>
<comment type="caution">
    <text evidence="2">The sequence shown here is derived from an EMBL/GenBank/DDBJ whole genome shotgun (WGS) entry which is preliminary data.</text>
</comment>
<gene>
    <name evidence="2" type="ORF">M8330_21495</name>
</gene>
<keyword evidence="3" id="KW-1185">Reference proteome</keyword>
<keyword evidence="1" id="KW-0472">Membrane</keyword>
<evidence type="ECO:0000256" key="1">
    <source>
        <dbReference type="SAM" id="Phobius"/>
    </source>
</evidence>
<reference evidence="2" key="1">
    <citation type="submission" date="2022-05" db="EMBL/GenBank/DDBJ databases">
        <authorList>
            <person name="Tuo L."/>
        </authorList>
    </citation>
    <scope>NUCLEOTIDE SEQUENCE</scope>
    <source>
        <strain evidence="2">BSK12Z-4</strain>
    </source>
</reference>
<dbReference type="RefSeq" id="WP_250829022.1">
    <property type="nucleotide sequence ID" value="NZ_JAMOIL010000057.1"/>
</dbReference>
<feature type="transmembrane region" description="Helical" evidence="1">
    <location>
        <begin position="59"/>
        <end position="77"/>
    </location>
</feature>
<dbReference type="AlphaFoldDB" id="A0A9X2IHB5"/>